<keyword evidence="4" id="KW-0057">Aromatic amino acid biosynthesis</keyword>
<comment type="pathway">
    <text evidence="4">Amino-acid biosynthesis; L-tryptophan biosynthesis; L-tryptophan from chorismate: step 2/5.</text>
</comment>
<feature type="binding site" evidence="4">
    <location>
        <begin position="112"/>
        <end position="113"/>
    </location>
    <ligand>
        <name>5-phospho-alpha-D-ribose 1-diphosphate</name>
        <dbReference type="ChEBI" id="CHEBI:58017"/>
    </ligand>
</feature>
<evidence type="ECO:0000256" key="2">
    <source>
        <dbReference type="ARBA" id="ARBA00022679"/>
    </source>
</evidence>
<evidence type="ECO:0000256" key="3">
    <source>
        <dbReference type="ARBA" id="ARBA00022822"/>
    </source>
</evidence>
<name>A0A023D1N9_ACIMT</name>
<reference evidence="7 8" key="2">
    <citation type="journal article" date="2014" name="FEMS Microbiol. Lett.">
        <title>Draft genomic DNA sequence of the facultatively methylotrophic bacterium Acidomonas methanolica type strain MB58.</title>
        <authorList>
            <person name="Higashiura N."/>
            <person name="Hadano H."/>
            <person name="Hirakawa H."/>
            <person name="Matsutani M."/>
            <person name="Takabe S."/>
            <person name="Matsushita K."/>
            <person name="Azuma Y."/>
        </authorList>
    </citation>
    <scope>NUCLEOTIDE SEQUENCE [LARGE SCALE GENOMIC DNA]</scope>
    <source>
        <strain evidence="7 8">MB58</strain>
    </source>
</reference>
<sequence length="380" mass="39674">MDGHETGRGDLRTVLPRTDQPQRVLAQGILPQKVLHRLVAGERLDEDEAEALFSRIMRGEVEPVELAAILTALRMRGETEAELRGAVRAVRACMTALEDVPEGAIDVCGTGGDGLGTLNVSTAVAFVLAGLGVPVAKHGNRALSSRSGATDVLQMLGIEPEGDAALQSERLRRDGVAFLAAPLHHPAMRHAAGVRKALGFRTVFNLLGPLCNPARVRRQMVGVFDAGWLDTVARTLGALGGTCIWAVHGETDRGGADELTLAGPGRVSAWDEGDLRHFHLEPEMAGFPRRPIAELAGGAPGENAMALRALLDGARGVYRDTVLLNAAVALHVAGRGPIVAQGRVCPAALKENVARAASSLDCGAAAAALKAAAHVAAPVE</sequence>
<feature type="binding site" evidence="4">
    <location>
        <position position="121"/>
    </location>
    <ligand>
        <name>Mg(2+)</name>
        <dbReference type="ChEBI" id="CHEBI:18420"/>
        <label>1</label>
    </ligand>
</feature>
<comment type="caution">
    <text evidence="7">The sequence shown here is derived from an EMBL/GenBank/DDBJ whole genome shotgun (WGS) entry which is preliminary data.</text>
</comment>
<dbReference type="UniPathway" id="UPA00035">
    <property type="reaction ID" value="UER00041"/>
</dbReference>
<dbReference type="Gene3D" id="3.40.1030.10">
    <property type="entry name" value="Nucleoside phosphorylase/phosphoribosyltransferase catalytic domain"/>
    <property type="match status" value="1"/>
</dbReference>
<feature type="binding site" evidence="4">
    <location>
        <position position="149"/>
    </location>
    <ligand>
        <name>5-phospho-alpha-D-ribose 1-diphosphate</name>
        <dbReference type="ChEBI" id="CHEBI:58017"/>
    </ligand>
</feature>
<feature type="binding site" evidence="4">
    <location>
        <position position="257"/>
    </location>
    <ligand>
        <name>Mg(2+)</name>
        <dbReference type="ChEBI" id="CHEBI:18420"/>
        <label>2</label>
    </ligand>
</feature>
<organism evidence="7 8">
    <name type="scientific">Acidomonas methanolica NBRC 104435</name>
    <dbReference type="NCBI Taxonomy" id="1231351"/>
    <lineage>
        <taxon>Bacteria</taxon>
        <taxon>Pseudomonadati</taxon>
        <taxon>Pseudomonadota</taxon>
        <taxon>Alphaproteobacteria</taxon>
        <taxon>Acetobacterales</taxon>
        <taxon>Acetobacteraceae</taxon>
        <taxon>Acidomonas</taxon>
    </lineage>
</organism>
<dbReference type="PANTHER" id="PTHR43285:SF2">
    <property type="entry name" value="ANTHRANILATE PHOSPHORIBOSYLTRANSFERASE"/>
    <property type="match status" value="1"/>
</dbReference>
<feature type="binding site" evidence="4">
    <location>
        <position position="109"/>
    </location>
    <ligand>
        <name>5-phospho-alpha-D-ribose 1-diphosphate</name>
        <dbReference type="ChEBI" id="CHEBI:58017"/>
    </ligand>
</feature>
<feature type="binding site" evidence="4">
    <location>
        <position position="195"/>
    </location>
    <ligand>
        <name>anthranilate</name>
        <dbReference type="ChEBI" id="CHEBI:16567"/>
        <label>2</label>
    </ligand>
</feature>
<comment type="similarity">
    <text evidence="4">Belongs to the anthranilate phosphoribosyltransferase family.</text>
</comment>
<dbReference type="HAMAP" id="MF_00211">
    <property type="entry name" value="TrpD"/>
    <property type="match status" value="1"/>
</dbReference>
<comment type="function">
    <text evidence="4">Catalyzes the transfer of the phosphoribosyl group of 5-phosphorylribose-1-pyrophosphate (PRPP) to anthranilate to yield N-(5'-phosphoribosyl)-anthranilate (PRA).</text>
</comment>
<feature type="binding site" evidence="4">
    <location>
        <begin position="119"/>
        <end position="122"/>
    </location>
    <ligand>
        <name>5-phospho-alpha-D-ribose 1-diphosphate</name>
        <dbReference type="ChEBI" id="CHEBI:58017"/>
    </ligand>
</feature>
<keyword evidence="3 4" id="KW-0822">Tryptophan biosynthesis</keyword>
<feature type="binding site" evidence="4">
    <location>
        <position position="117"/>
    </location>
    <ligand>
        <name>5-phospho-alpha-D-ribose 1-diphosphate</name>
        <dbReference type="ChEBI" id="CHEBI:58017"/>
    </ligand>
</feature>
<dbReference type="InterPro" id="IPR005940">
    <property type="entry name" value="Anthranilate_Pribosyl_Tfrase"/>
</dbReference>
<dbReference type="InterPro" id="IPR017459">
    <property type="entry name" value="Glycosyl_Trfase_fam3_N_dom"/>
</dbReference>
<dbReference type="SUPFAM" id="SSF47648">
    <property type="entry name" value="Nucleoside phosphorylase/phosphoribosyltransferase N-terminal domain"/>
    <property type="match status" value="1"/>
</dbReference>
<dbReference type="PANTHER" id="PTHR43285">
    <property type="entry name" value="ANTHRANILATE PHOSPHORIBOSYLTRANSFERASE"/>
    <property type="match status" value="1"/>
</dbReference>
<dbReference type="SUPFAM" id="SSF52418">
    <property type="entry name" value="Nucleoside phosphorylase/phosphoribosyltransferase catalytic domain"/>
    <property type="match status" value="1"/>
</dbReference>
<dbReference type="GO" id="GO:0000287">
    <property type="term" value="F:magnesium ion binding"/>
    <property type="evidence" value="ECO:0007669"/>
    <property type="project" value="UniProtKB-UniRule"/>
</dbReference>
<evidence type="ECO:0000313" key="7">
    <source>
        <dbReference type="EMBL" id="GAJ27711.1"/>
    </source>
</evidence>
<accession>A0A023D1N9</accession>
<comment type="catalytic activity">
    <reaction evidence="4">
        <text>N-(5-phospho-beta-D-ribosyl)anthranilate + diphosphate = 5-phospho-alpha-D-ribose 1-diphosphate + anthranilate</text>
        <dbReference type="Rhea" id="RHEA:11768"/>
        <dbReference type="ChEBI" id="CHEBI:16567"/>
        <dbReference type="ChEBI" id="CHEBI:18277"/>
        <dbReference type="ChEBI" id="CHEBI:33019"/>
        <dbReference type="ChEBI" id="CHEBI:58017"/>
        <dbReference type="EC" id="2.4.2.18"/>
    </reaction>
</comment>
<dbReference type="GO" id="GO:0000162">
    <property type="term" value="P:L-tryptophan biosynthetic process"/>
    <property type="evidence" value="ECO:0007669"/>
    <property type="project" value="UniProtKB-UniRule"/>
</dbReference>
<dbReference type="NCBIfam" id="TIGR01245">
    <property type="entry name" value="trpD"/>
    <property type="match status" value="1"/>
</dbReference>
<feature type="binding site" evidence="4">
    <location>
        <position position="258"/>
    </location>
    <ligand>
        <name>Mg(2+)</name>
        <dbReference type="ChEBI" id="CHEBI:18420"/>
        <label>1</label>
    </ligand>
</feature>
<dbReference type="Pfam" id="PF00591">
    <property type="entry name" value="Glycos_transf_3"/>
    <property type="match status" value="1"/>
</dbReference>
<dbReference type="InterPro" id="IPR000312">
    <property type="entry name" value="Glycosyl_Trfase_fam3"/>
</dbReference>
<proteinExistence type="inferred from homology"/>
<feature type="binding site" evidence="4">
    <location>
        <begin position="137"/>
        <end position="145"/>
    </location>
    <ligand>
        <name>5-phospho-alpha-D-ribose 1-diphosphate</name>
        <dbReference type="ChEBI" id="CHEBI:58017"/>
    </ligand>
</feature>
<evidence type="ECO:0000256" key="4">
    <source>
        <dbReference type="HAMAP-Rule" id="MF_00211"/>
    </source>
</evidence>
<dbReference type="OrthoDB" id="9806430at2"/>
<feature type="domain" description="Glycosyl transferase family 3" evidence="5">
    <location>
        <begin position="104"/>
        <end position="365"/>
    </location>
</feature>
<reference evidence="8" key="1">
    <citation type="journal article" date="2014" name="FEMS Microbiol. Lett.">
        <title>Draft Genomic DNA Sequence of the Facultatively Methylotrophic Bacterium Acidomonas methanolica type strain MB58.</title>
        <authorList>
            <person name="Higashiura N."/>
            <person name="Hadano H."/>
            <person name="Hirakawa H."/>
            <person name="Matsutani M."/>
            <person name="Takabe S."/>
            <person name="Matsushita K."/>
            <person name="Azuma Y."/>
        </authorList>
    </citation>
    <scope>NUCLEOTIDE SEQUENCE [LARGE SCALE GENOMIC DNA]</scope>
    <source>
        <strain evidence="8">MB58</strain>
    </source>
</reference>
<comment type="cofactor">
    <cofactor evidence="4">
        <name>Mg(2+)</name>
        <dbReference type="ChEBI" id="CHEBI:18420"/>
    </cofactor>
    <text evidence="4">Binds 2 magnesium ions per monomer.</text>
</comment>
<dbReference type="Proteomes" id="UP000019760">
    <property type="component" value="Unassembled WGS sequence"/>
</dbReference>
<comment type="caution">
    <text evidence="4">Lacks conserved residue(s) required for the propagation of feature annotation.</text>
</comment>
<dbReference type="GO" id="GO:0004048">
    <property type="term" value="F:anthranilate phosphoribosyltransferase activity"/>
    <property type="evidence" value="ECO:0007669"/>
    <property type="project" value="UniProtKB-UniRule"/>
</dbReference>
<dbReference type="EMBL" id="BAND01000005">
    <property type="protein sequence ID" value="GAJ27711.1"/>
    <property type="molecule type" value="Genomic_DNA"/>
</dbReference>
<dbReference type="Gene3D" id="1.20.970.10">
    <property type="entry name" value="Transferase, Pyrimidine Nucleoside Phosphorylase, Chain C"/>
    <property type="match status" value="1"/>
</dbReference>
<evidence type="ECO:0000256" key="1">
    <source>
        <dbReference type="ARBA" id="ARBA00022676"/>
    </source>
</evidence>
<protein>
    <recommendedName>
        <fullName evidence="4">Anthranilate phosphoribosyltransferase</fullName>
        <ecNumber evidence="4">2.4.2.18</ecNumber>
    </recommendedName>
</protein>
<dbReference type="EC" id="2.4.2.18" evidence="4"/>
<keyword evidence="4" id="KW-0460">Magnesium</keyword>
<keyword evidence="1 4" id="KW-0328">Glycosyltransferase</keyword>
<evidence type="ECO:0000259" key="6">
    <source>
        <dbReference type="Pfam" id="PF02885"/>
    </source>
</evidence>
<gene>
    <name evidence="4" type="primary">trpD</name>
    <name evidence="7" type="ORF">Amme_005_099</name>
</gene>
<keyword evidence="4" id="KW-0028">Amino-acid biosynthesis</keyword>
<keyword evidence="4" id="KW-0479">Metal-binding</keyword>
<feature type="binding site" evidence="4">
    <location>
        <position position="140"/>
    </location>
    <ligand>
        <name>anthranilate</name>
        <dbReference type="ChEBI" id="CHEBI:16567"/>
        <label>1</label>
    </ligand>
</feature>
<feature type="binding site" evidence="4">
    <location>
        <position position="109"/>
    </location>
    <ligand>
        <name>anthranilate</name>
        <dbReference type="ChEBI" id="CHEBI:16567"/>
        <label>1</label>
    </ligand>
</feature>
<keyword evidence="2 4" id="KW-0808">Transferase</keyword>
<dbReference type="GO" id="GO:0005829">
    <property type="term" value="C:cytosol"/>
    <property type="evidence" value="ECO:0007669"/>
    <property type="project" value="TreeGrafter"/>
</dbReference>
<dbReference type="AlphaFoldDB" id="A0A023D1N9"/>
<comment type="subunit">
    <text evidence="4">Homodimer.</text>
</comment>
<dbReference type="Pfam" id="PF02885">
    <property type="entry name" value="Glycos_trans_3N"/>
    <property type="match status" value="1"/>
</dbReference>
<feature type="domain" description="Glycosyl transferase family 3 N-terminal" evidence="6">
    <location>
        <begin position="33"/>
        <end position="92"/>
    </location>
</feature>
<keyword evidence="8" id="KW-1185">Reference proteome</keyword>
<evidence type="ECO:0000313" key="8">
    <source>
        <dbReference type="Proteomes" id="UP000019760"/>
    </source>
</evidence>
<feature type="binding site" evidence="4">
    <location>
        <position position="258"/>
    </location>
    <ligand>
        <name>Mg(2+)</name>
        <dbReference type="ChEBI" id="CHEBI:18420"/>
        <label>2</label>
    </ligand>
</feature>
<dbReference type="InterPro" id="IPR035902">
    <property type="entry name" value="Nuc_phospho_transferase"/>
</dbReference>
<dbReference type="InterPro" id="IPR036320">
    <property type="entry name" value="Glycosyl_Trfase_fam3_N_dom_sf"/>
</dbReference>
<evidence type="ECO:0000259" key="5">
    <source>
        <dbReference type="Pfam" id="PF00591"/>
    </source>
</evidence>